<name>A0A0S4QXZ8_9ACTN</name>
<reference evidence="4" key="1">
    <citation type="submission" date="2015-11" db="EMBL/GenBank/DDBJ databases">
        <authorList>
            <person name="Varghese N."/>
        </authorList>
    </citation>
    <scope>NUCLEOTIDE SEQUENCE [LARGE SCALE GENOMIC DNA]</scope>
    <source>
        <strain evidence="4">DSM 45899</strain>
    </source>
</reference>
<feature type="region of interest" description="Disordered" evidence="1">
    <location>
        <begin position="140"/>
        <end position="198"/>
    </location>
</feature>
<feature type="transmembrane region" description="Helical" evidence="2">
    <location>
        <begin position="49"/>
        <end position="70"/>
    </location>
</feature>
<protein>
    <recommendedName>
        <fullName evidence="5">DUF2637 domain-containing protein</fullName>
    </recommendedName>
</protein>
<dbReference type="EMBL" id="FAOZ01000040">
    <property type="protein sequence ID" value="CUU60453.1"/>
    <property type="molecule type" value="Genomic_DNA"/>
</dbReference>
<sequence>MATINPDHLRRVGRALDGALWLVALLVGAYSLANVHSVAIGHHTDDPQAWLLAPIVDLALFAGITADSVLARHGLHPTRWGTGLRWFCGLATWTLNVWDAATSLDAGAIVAHSVPPVVLILLAEAAPRYRHQFAILTTTAPPADGPAPALTPATDPAPSTPATAPAAVPVPPTKGAPVRRTGTSARRRTGTASKPRTARRTDADLIAALADVPRDPDGTVPVRRAAAALGCGPDRARRLLTAQELLRPRTADTLTAPTPVLAAV</sequence>
<dbReference type="RefSeq" id="WP_226931100.1">
    <property type="nucleotide sequence ID" value="NZ_FAOZ01000040.1"/>
</dbReference>
<feature type="compositionally biased region" description="Low complexity" evidence="1">
    <location>
        <begin position="140"/>
        <end position="167"/>
    </location>
</feature>
<keyword evidence="2" id="KW-0812">Transmembrane</keyword>
<keyword evidence="2" id="KW-0472">Membrane</keyword>
<organism evidence="3 4">
    <name type="scientific">Parafrankia irregularis</name>
    <dbReference type="NCBI Taxonomy" id="795642"/>
    <lineage>
        <taxon>Bacteria</taxon>
        <taxon>Bacillati</taxon>
        <taxon>Actinomycetota</taxon>
        <taxon>Actinomycetes</taxon>
        <taxon>Frankiales</taxon>
        <taxon>Frankiaceae</taxon>
        <taxon>Parafrankia</taxon>
    </lineage>
</organism>
<evidence type="ECO:0000256" key="1">
    <source>
        <dbReference type="SAM" id="MobiDB-lite"/>
    </source>
</evidence>
<gene>
    <name evidence="3" type="ORF">Ga0074812_14029</name>
</gene>
<evidence type="ECO:0008006" key="5">
    <source>
        <dbReference type="Google" id="ProtNLM"/>
    </source>
</evidence>
<dbReference type="Proteomes" id="UP000198802">
    <property type="component" value="Unassembled WGS sequence"/>
</dbReference>
<dbReference type="AlphaFoldDB" id="A0A0S4QXZ8"/>
<feature type="compositionally biased region" description="Low complexity" evidence="1">
    <location>
        <begin position="175"/>
        <end position="184"/>
    </location>
</feature>
<proteinExistence type="predicted"/>
<evidence type="ECO:0000256" key="2">
    <source>
        <dbReference type="SAM" id="Phobius"/>
    </source>
</evidence>
<feature type="transmembrane region" description="Helical" evidence="2">
    <location>
        <begin position="20"/>
        <end position="43"/>
    </location>
</feature>
<accession>A0A0S4QXZ8</accession>
<evidence type="ECO:0000313" key="4">
    <source>
        <dbReference type="Proteomes" id="UP000198802"/>
    </source>
</evidence>
<keyword evidence="2" id="KW-1133">Transmembrane helix</keyword>
<evidence type="ECO:0000313" key="3">
    <source>
        <dbReference type="EMBL" id="CUU60453.1"/>
    </source>
</evidence>
<keyword evidence="4" id="KW-1185">Reference proteome</keyword>